<reference evidence="1" key="1">
    <citation type="submission" date="2022-03" db="EMBL/GenBank/DDBJ databases">
        <title>Brevibacterium spongiae sp. nov., isolated from marine sponge.</title>
        <authorList>
            <person name="Li Z."/>
            <person name="Zhang M."/>
        </authorList>
    </citation>
    <scope>NUCLEOTIDE SEQUENCE</scope>
    <source>
        <strain evidence="1">WHS-Z9</strain>
    </source>
</reference>
<dbReference type="InterPro" id="IPR012341">
    <property type="entry name" value="6hp_glycosidase-like_sf"/>
</dbReference>
<evidence type="ECO:0008006" key="3">
    <source>
        <dbReference type="Google" id="ProtNLM"/>
    </source>
</evidence>
<evidence type="ECO:0000313" key="2">
    <source>
        <dbReference type="Proteomes" id="UP001064879"/>
    </source>
</evidence>
<dbReference type="EMBL" id="CP093443">
    <property type="protein sequence ID" value="UVI37674.1"/>
    <property type="molecule type" value="Genomic_DNA"/>
</dbReference>
<keyword evidence="2" id="KW-1185">Reference proteome</keyword>
<evidence type="ECO:0000313" key="1">
    <source>
        <dbReference type="EMBL" id="UVI37674.1"/>
    </source>
</evidence>
<sequence length="467" mass="49376">MTILRPRRTGGRPGPTRRQLITGGLGVGLLGLGTATASFAEAARPDPVRSVTVAYTRSGVREGLDAEAAQRLPALSRVMPGAADAEPMRRQQEFLSRCDAWLERTPSSRRELAVSALLDLWVLSDELPAAVAGWVGPWRYIWPRDTAFVAVALARVGAVRQAWSQLLHLQNVQAVDGSFAARVVPETGLAPDEREPQFDSLGLVLWAVAEVHALARQNDISLDLSDMDILLRRTTRRLLDHTGRGETLPPVGPDYWEVAESQVTLGLAGPTLVGMDSLAALTAVDPGLWDRLGGGFGDVLPAVDAYAATFARTFGATGLQRYPTSGGCDSAAAFLPAAGLVPPPGAGPAAGARASIYAIDADALVTVWDRLSQPAGGIKPGHGWIIDRSSWTPSTSLMALGFARLGMRDRAGQILDWLAENRTSAGSLPEKISAEGAPVSVAPLAWTAANVVIALDELRLSAEDDAS</sequence>
<dbReference type="Proteomes" id="UP001064879">
    <property type="component" value="Chromosome"/>
</dbReference>
<protein>
    <recommendedName>
        <fullName evidence="3">Glycoside hydrolase family 15</fullName>
    </recommendedName>
</protein>
<accession>A0ABY5SWZ1</accession>
<dbReference type="PROSITE" id="PS51318">
    <property type="entry name" value="TAT"/>
    <property type="match status" value="1"/>
</dbReference>
<dbReference type="Gene3D" id="1.50.10.10">
    <property type="match status" value="1"/>
</dbReference>
<dbReference type="RefSeq" id="WP_265420211.1">
    <property type="nucleotide sequence ID" value="NZ_CP093443.1"/>
</dbReference>
<proteinExistence type="predicted"/>
<name>A0ABY5SWZ1_9MICO</name>
<organism evidence="1 2">
    <name type="scientific">Brevibacterium spongiae</name>
    <dbReference type="NCBI Taxonomy" id="2909672"/>
    <lineage>
        <taxon>Bacteria</taxon>
        <taxon>Bacillati</taxon>
        <taxon>Actinomycetota</taxon>
        <taxon>Actinomycetes</taxon>
        <taxon>Micrococcales</taxon>
        <taxon>Brevibacteriaceae</taxon>
        <taxon>Brevibacterium</taxon>
    </lineage>
</organism>
<dbReference type="SUPFAM" id="SSF48208">
    <property type="entry name" value="Six-hairpin glycosidases"/>
    <property type="match status" value="1"/>
</dbReference>
<dbReference type="InterPro" id="IPR008928">
    <property type="entry name" value="6-hairpin_glycosidase_sf"/>
</dbReference>
<dbReference type="InterPro" id="IPR006311">
    <property type="entry name" value="TAT_signal"/>
</dbReference>
<gene>
    <name evidence="1" type="ORF">L1F31_08505</name>
</gene>